<evidence type="ECO:0000313" key="5">
    <source>
        <dbReference type="Proteomes" id="UP000027361"/>
    </source>
</evidence>
<feature type="active site" description="Proton donor" evidence="3">
    <location>
        <position position="175"/>
    </location>
</feature>
<evidence type="ECO:0000256" key="1">
    <source>
        <dbReference type="ARBA" id="ARBA00008532"/>
    </source>
</evidence>
<keyword evidence="5" id="KW-1185">Reference proteome</keyword>
<dbReference type="Gene3D" id="3.75.10.10">
    <property type="entry name" value="L-arginine/glycine Amidinotransferase, Chain A"/>
    <property type="match status" value="1"/>
</dbReference>
<sequence length="269" mass="28924">MKQVLLVREPSSRLAEGQVSHIADQRDAVDAVEARAQWESYIRTFQSLGWEIEKVTPSDKSPDGVFIEDQLVYFAAAGHRPLLLQCSPGASSRIAEVPGAQATAFNLAQKYGLELATIAAPGTLDGGDLLKLGQSKLVYIGQSARTNSDGRRQLRALLEPRGYTVNEVPVTKALHLKSAVTALPDGTVIGWPPIVDDPSLFANFLAIPEEHGVAVVVLGDHEVVMSSDAPQTRALLESRGLKVHAVGVSQFELLEGCVTCLSVRLRSLP</sequence>
<dbReference type="STRING" id="1037660.A0A066W3V5"/>
<dbReference type="GO" id="GO:0000052">
    <property type="term" value="P:citrulline metabolic process"/>
    <property type="evidence" value="ECO:0007669"/>
    <property type="project" value="TreeGrafter"/>
</dbReference>
<reference evidence="4 5" key="1">
    <citation type="submission" date="2014-05" db="EMBL/GenBank/DDBJ databases">
        <title>Draft genome sequence of a rare smut relative, Tilletiaria anomala UBC 951.</title>
        <authorList>
            <consortium name="DOE Joint Genome Institute"/>
            <person name="Toome M."/>
            <person name="Kuo A."/>
            <person name="Henrissat B."/>
            <person name="Lipzen A."/>
            <person name="Tritt A."/>
            <person name="Yoshinaga Y."/>
            <person name="Zane M."/>
            <person name="Barry K."/>
            <person name="Grigoriev I.V."/>
            <person name="Spatafora J.W."/>
            <person name="Aimea M.C."/>
        </authorList>
    </citation>
    <scope>NUCLEOTIDE SEQUENCE [LARGE SCALE GENOMIC DNA]</scope>
    <source>
        <strain evidence="4 5">UBC 951</strain>
    </source>
</reference>
<dbReference type="Proteomes" id="UP000027361">
    <property type="component" value="Unassembled WGS sequence"/>
</dbReference>
<dbReference type="PANTHER" id="PTHR12737">
    <property type="entry name" value="DIMETHYLARGININE DIMETHYLAMINOHYDROLASE"/>
    <property type="match status" value="1"/>
</dbReference>
<evidence type="ECO:0000256" key="3">
    <source>
        <dbReference type="PIRSR" id="PIRSR633199-1"/>
    </source>
</evidence>
<dbReference type="RefSeq" id="XP_013243178.1">
    <property type="nucleotide sequence ID" value="XM_013387724.1"/>
</dbReference>
<dbReference type="EMBL" id="JMSN01000042">
    <property type="protein sequence ID" value="KDN45445.1"/>
    <property type="molecule type" value="Genomic_DNA"/>
</dbReference>
<keyword evidence="2" id="KW-0378">Hydrolase</keyword>
<evidence type="ECO:0000313" key="4">
    <source>
        <dbReference type="EMBL" id="KDN45445.1"/>
    </source>
</evidence>
<dbReference type="HOGENOM" id="CLU_067923_1_0_1"/>
<dbReference type="InParanoid" id="A0A066W3V5"/>
<gene>
    <name evidence="4" type="ORF">K437DRAFT_256556</name>
</gene>
<dbReference type="PANTHER" id="PTHR12737:SF9">
    <property type="entry name" value="DIMETHYLARGININASE"/>
    <property type="match status" value="1"/>
</dbReference>
<feature type="active site" description="Nucleophile" evidence="3">
    <location>
        <position position="260"/>
    </location>
</feature>
<organism evidence="4 5">
    <name type="scientific">Tilletiaria anomala (strain ATCC 24038 / CBS 436.72 / UBC 951)</name>
    <dbReference type="NCBI Taxonomy" id="1037660"/>
    <lineage>
        <taxon>Eukaryota</taxon>
        <taxon>Fungi</taxon>
        <taxon>Dikarya</taxon>
        <taxon>Basidiomycota</taxon>
        <taxon>Ustilaginomycotina</taxon>
        <taxon>Exobasidiomycetes</taxon>
        <taxon>Georgefischeriales</taxon>
        <taxon>Tilletiariaceae</taxon>
        <taxon>Tilletiaria</taxon>
    </lineage>
</organism>
<dbReference type="SUPFAM" id="SSF55909">
    <property type="entry name" value="Pentein"/>
    <property type="match status" value="1"/>
</dbReference>
<dbReference type="AlphaFoldDB" id="A0A066W3V5"/>
<keyword evidence="4" id="KW-0808">Transferase</keyword>
<evidence type="ECO:0000256" key="2">
    <source>
        <dbReference type="ARBA" id="ARBA00022801"/>
    </source>
</evidence>
<dbReference type="GO" id="GO:0016597">
    <property type="term" value="F:amino acid binding"/>
    <property type="evidence" value="ECO:0007669"/>
    <property type="project" value="TreeGrafter"/>
</dbReference>
<protein>
    <submittedName>
        <fullName evidence="4">Amidinotransferase</fullName>
    </submittedName>
</protein>
<dbReference type="GO" id="GO:0045429">
    <property type="term" value="P:positive regulation of nitric oxide biosynthetic process"/>
    <property type="evidence" value="ECO:0007669"/>
    <property type="project" value="TreeGrafter"/>
</dbReference>
<dbReference type="GO" id="GO:0016403">
    <property type="term" value="F:dimethylargininase activity"/>
    <property type="evidence" value="ECO:0007669"/>
    <property type="project" value="TreeGrafter"/>
</dbReference>
<dbReference type="GeneID" id="25264457"/>
<accession>A0A066W3V5</accession>
<dbReference type="GO" id="GO:0016740">
    <property type="term" value="F:transferase activity"/>
    <property type="evidence" value="ECO:0007669"/>
    <property type="project" value="UniProtKB-KW"/>
</dbReference>
<comment type="similarity">
    <text evidence="1">Belongs to the DDAH family.</text>
</comment>
<dbReference type="GO" id="GO:0006525">
    <property type="term" value="P:arginine metabolic process"/>
    <property type="evidence" value="ECO:0007669"/>
    <property type="project" value="TreeGrafter"/>
</dbReference>
<dbReference type="InterPro" id="IPR033199">
    <property type="entry name" value="DDAH-like"/>
</dbReference>
<dbReference type="OrthoDB" id="26679at2759"/>
<proteinExistence type="inferred from homology"/>
<comment type="caution">
    <text evidence="4">The sequence shown here is derived from an EMBL/GenBank/DDBJ whole genome shotgun (WGS) entry which is preliminary data.</text>
</comment>
<name>A0A066W3V5_TILAU</name>